<evidence type="ECO:0000313" key="2">
    <source>
        <dbReference type="Proteomes" id="UP000492821"/>
    </source>
</evidence>
<keyword evidence="1" id="KW-1133">Transmembrane helix</keyword>
<reference evidence="2" key="1">
    <citation type="journal article" date="2013" name="Genetics">
        <title>The draft genome and transcriptome of Panagrellus redivivus are shaped by the harsh demands of a free-living lifestyle.</title>
        <authorList>
            <person name="Srinivasan J."/>
            <person name="Dillman A.R."/>
            <person name="Macchietto M.G."/>
            <person name="Heikkinen L."/>
            <person name="Lakso M."/>
            <person name="Fracchia K.M."/>
            <person name="Antoshechkin I."/>
            <person name="Mortazavi A."/>
            <person name="Wong G."/>
            <person name="Sternberg P.W."/>
        </authorList>
    </citation>
    <scope>NUCLEOTIDE SEQUENCE [LARGE SCALE GENOMIC DNA]</scope>
    <source>
        <strain evidence="2">MT8872</strain>
    </source>
</reference>
<feature type="transmembrane region" description="Helical" evidence="1">
    <location>
        <begin position="260"/>
        <end position="279"/>
    </location>
</feature>
<proteinExistence type="predicted"/>
<feature type="transmembrane region" description="Helical" evidence="1">
    <location>
        <begin position="40"/>
        <end position="59"/>
    </location>
</feature>
<reference evidence="3" key="2">
    <citation type="submission" date="2020-10" db="UniProtKB">
        <authorList>
            <consortium name="WormBaseParasite"/>
        </authorList>
    </citation>
    <scope>IDENTIFICATION</scope>
</reference>
<feature type="transmembrane region" description="Helical" evidence="1">
    <location>
        <begin position="223"/>
        <end position="248"/>
    </location>
</feature>
<evidence type="ECO:0000313" key="3">
    <source>
        <dbReference type="WBParaSite" id="Pan_g17582.t1"/>
    </source>
</evidence>
<sequence length="321" mass="35971">MNIRQLLHNPAVRSIGILSVLAITNSLFNRTIMTKFFFDYPVVILMLQMATTLFAIEAARMFNVVKLPAYTFQRGCHMFVPSLFYAISIYLCLECLDGISMPVFPAIQRFLPVVIIAVGVYYKQRGFPSQKTITIVILMCIAAFFSSLYEIAIEFWAIGYGIAALTMHGFALVMIERLYETSQSVLDLIYMNSFNCLCLFLVTDLIQDEIRDAFLYMLTSMTPLFLFCLASLIVIGAAFHAAVFLCVAHANAFHTAIIQNLCGALQIIVAYTLSVYLFYDIGPSTVNIIAVILTTISTYMFYRYGGLEDVVGKVKYGPVEA</sequence>
<keyword evidence="1" id="KW-0812">Transmembrane</keyword>
<dbReference type="Proteomes" id="UP000492821">
    <property type="component" value="Unassembled WGS sequence"/>
</dbReference>
<feature type="transmembrane region" description="Helical" evidence="1">
    <location>
        <begin position="155"/>
        <end position="173"/>
    </location>
</feature>
<dbReference type="AlphaFoldDB" id="A0A7E4V9C6"/>
<feature type="transmembrane region" description="Helical" evidence="1">
    <location>
        <begin position="103"/>
        <end position="121"/>
    </location>
</feature>
<feature type="transmembrane region" description="Helical" evidence="1">
    <location>
        <begin position="133"/>
        <end position="149"/>
    </location>
</feature>
<feature type="transmembrane region" description="Helical" evidence="1">
    <location>
        <begin position="12"/>
        <end position="28"/>
    </location>
</feature>
<feature type="transmembrane region" description="Helical" evidence="1">
    <location>
        <begin position="285"/>
        <end position="302"/>
    </location>
</feature>
<organism evidence="2 3">
    <name type="scientific">Panagrellus redivivus</name>
    <name type="common">Microworm</name>
    <dbReference type="NCBI Taxonomy" id="6233"/>
    <lineage>
        <taxon>Eukaryota</taxon>
        <taxon>Metazoa</taxon>
        <taxon>Ecdysozoa</taxon>
        <taxon>Nematoda</taxon>
        <taxon>Chromadorea</taxon>
        <taxon>Rhabditida</taxon>
        <taxon>Tylenchina</taxon>
        <taxon>Panagrolaimomorpha</taxon>
        <taxon>Panagrolaimoidea</taxon>
        <taxon>Panagrolaimidae</taxon>
        <taxon>Panagrellus</taxon>
    </lineage>
</organism>
<keyword evidence="1" id="KW-0472">Membrane</keyword>
<name>A0A7E4V9C6_PANRE</name>
<dbReference type="WBParaSite" id="Pan_g17582.t1">
    <property type="protein sequence ID" value="Pan_g17582.t1"/>
    <property type="gene ID" value="Pan_g17582"/>
</dbReference>
<accession>A0A7E4V9C6</accession>
<keyword evidence="2" id="KW-1185">Reference proteome</keyword>
<feature type="transmembrane region" description="Helical" evidence="1">
    <location>
        <begin position="71"/>
        <end position="91"/>
    </location>
</feature>
<protein>
    <submittedName>
        <fullName evidence="3">TPT domain-containing protein</fullName>
    </submittedName>
</protein>
<evidence type="ECO:0000256" key="1">
    <source>
        <dbReference type="SAM" id="Phobius"/>
    </source>
</evidence>
<feature type="transmembrane region" description="Helical" evidence="1">
    <location>
        <begin position="185"/>
        <end position="203"/>
    </location>
</feature>